<dbReference type="GO" id="GO:0008270">
    <property type="term" value="F:zinc ion binding"/>
    <property type="evidence" value="ECO:0007669"/>
    <property type="project" value="UniProtKB-KW"/>
</dbReference>
<evidence type="ECO:0000256" key="10">
    <source>
        <dbReference type="ARBA" id="ARBA00023242"/>
    </source>
</evidence>
<feature type="domain" description="C2H2-type" evidence="13">
    <location>
        <begin position="437"/>
        <end position="464"/>
    </location>
</feature>
<dbReference type="FunFam" id="3.30.160.60:FF:000358">
    <property type="entry name" value="zinc finger protein 24"/>
    <property type="match status" value="1"/>
</dbReference>
<evidence type="ECO:0000313" key="15">
    <source>
        <dbReference type="Proteomes" id="UP000694568"/>
    </source>
</evidence>
<evidence type="ECO:0000256" key="12">
    <source>
        <dbReference type="SAM" id="MobiDB-lite"/>
    </source>
</evidence>
<reference evidence="14" key="2">
    <citation type="submission" date="2025-09" db="UniProtKB">
        <authorList>
            <consortium name="Ensembl"/>
        </authorList>
    </citation>
    <scope>IDENTIFICATION</scope>
</reference>
<feature type="domain" description="C2H2-type" evidence="13">
    <location>
        <begin position="181"/>
        <end position="208"/>
    </location>
</feature>
<dbReference type="GO" id="GO:0005634">
    <property type="term" value="C:nucleus"/>
    <property type="evidence" value="ECO:0007669"/>
    <property type="project" value="UniProtKB-SubCell"/>
</dbReference>
<dbReference type="FunFam" id="3.30.160.60:FF:000072">
    <property type="entry name" value="zinc finger protein 143 isoform X1"/>
    <property type="match status" value="1"/>
</dbReference>
<evidence type="ECO:0000256" key="6">
    <source>
        <dbReference type="ARBA" id="ARBA00022833"/>
    </source>
</evidence>
<keyword evidence="8" id="KW-0238">DNA-binding</keyword>
<dbReference type="PANTHER" id="PTHR24376:SF250">
    <property type="entry name" value="ZINC FINGER PROTEIN 770"/>
    <property type="match status" value="1"/>
</dbReference>
<evidence type="ECO:0000256" key="4">
    <source>
        <dbReference type="ARBA" id="ARBA00022737"/>
    </source>
</evidence>
<reference evidence="14" key="1">
    <citation type="submission" date="2025-08" db="UniProtKB">
        <authorList>
            <consortium name="Ensembl"/>
        </authorList>
    </citation>
    <scope>IDENTIFICATION</scope>
</reference>
<dbReference type="Proteomes" id="UP000694568">
    <property type="component" value="Unplaced"/>
</dbReference>
<dbReference type="FunFam" id="3.30.160.60:FF:002716">
    <property type="entry name" value="Zinc finger protein 212"/>
    <property type="match status" value="1"/>
</dbReference>
<keyword evidence="3" id="KW-0479">Metal-binding</keyword>
<dbReference type="PROSITE" id="PS00028">
    <property type="entry name" value="ZINC_FINGER_C2H2_1"/>
    <property type="match status" value="9"/>
</dbReference>
<dbReference type="FunFam" id="3.30.160.60:FF:001443">
    <property type="entry name" value="Zinc finger protein 668"/>
    <property type="match status" value="1"/>
</dbReference>
<protein>
    <recommendedName>
        <fullName evidence="13">C2H2-type domain-containing protein</fullName>
    </recommendedName>
</protein>
<feature type="domain" description="C2H2-type" evidence="13">
    <location>
        <begin position="293"/>
        <end position="320"/>
    </location>
</feature>
<feature type="compositionally biased region" description="Basic and acidic residues" evidence="12">
    <location>
        <begin position="1"/>
        <end position="20"/>
    </location>
</feature>
<feature type="domain" description="C2H2-type" evidence="13">
    <location>
        <begin position="349"/>
        <end position="383"/>
    </location>
</feature>
<dbReference type="GO" id="GO:0001228">
    <property type="term" value="F:DNA-binding transcription activator activity, RNA polymerase II-specific"/>
    <property type="evidence" value="ECO:0007669"/>
    <property type="project" value="TreeGrafter"/>
</dbReference>
<keyword evidence="4" id="KW-0677">Repeat</keyword>
<evidence type="ECO:0000256" key="9">
    <source>
        <dbReference type="ARBA" id="ARBA00023163"/>
    </source>
</evidence>
<comment type="similarity">
    <text evidence="2">Belongs to the krueppel C2H2-type zinc-finger protein family.</text>
</comment>
<evidence type="ECO:0000256" key="1">
    <source>
        <dbReference type="ARBA" id="ARBA00004123"/>
    </source>
</evidence>
<sequence length="792" mass="89415">MDRHRKQPEEVLKPETKLRGDVQQLLVVKEEVPPEQQEWSSSMDREEPDPPHIKEEQEELWISQEGEQLQGLEEADVPKFPFTPVPVKSEDDEEKPQSSQLHQRQTEQMETEANGEDRGGPEPALNSDPDTHLQPDNDDEAEDSSEPETDDSADWKETREPQSGLNSLKNDSRCKAGEKTLSCSECGKRFVTKTHLKIHMRSHTGEKPFSCSDCGKRFCIIGHLKDHARRHTGEKPFQCPECGKTFVTKSHLKRHTRIHTGERPFSCSVCSKTFSGSGNLKTHMITHTGERPFSCSFCMKSFTQSGTLKEHMNIHTGEKPFGCSVCGKAFRGRGNLKKHKRIHTGEKLFGCSVCHKRFAWPEQVKRHKCVGRQSSQLHQRQAPQTKTAADGEDRGGPEPAGNSDPDTHLQPDNEDNAGDSSEPETEKDWKDPESNPFRCSVCSKTFKHRGNLNKHVRTHTGEKPFSCTLCSKRFSQKAGLDYHLKTHTGEKPFSCSVCGKTFRNKGAVTYHMVKHTGVKPFSCGVCGGRFFWRFQIKKHKCLREFSQQRRRRIGFNGENCEGPEAARRSTQVANKTTELASEADDSDDIGFWKETRQHQSGFTYQRCKKVPSSDGCNTGGSADKVQTEAGTDESVDFGRPTGHPQSRLRLLKTEHVPVSDTERDTYTKPFSFSEYRERCEDGCTLLTRKNSPTDEQPFSSSLCGKGFATRLHAALIHSSHTGEEHFTERGSLSQDIVVRTGVHMGVKQEDPEPPNIKEEQEELRVSQEGEQLQGLEEFVKFPFTPVPVKSEH</sequence>
<evidence type="ECO:0000256" key="3">
    <source>
        <dbReference type="ARBA" id="ARBA00022723"/>
    </source>
</evidence>
<evidence type="ECO:0000313" key="14">
    <source>
        <dbReference type="Ensembl" id="ENSSLUP00000040920.1"/>
    </source>
</evidence>
<dbReference type="PROSITE" id="PS50157">
    <property type="entry name" value="ZINC_FINGER_C2H2_2"/>
    <property type="match status" value="10"/>
</dbReference>
<dbReference type="InterPro" id="IPR013087">
    <property type="entry name" value="Znf_C2H2_type"/>
</dbReference>
<feature type="region of interest" description="Disordered" evidence="12">
    <location>
        <begin position="371"/>
        <end position="434"/>
    </location>
</feature>
<feature type="compositionally biased region" description="Basic and acidic residues" evidence="12">
    <location>
        <begin position="43"/>
        <end position="55"/>
    </location>
</feature>
<accession>A0A8C9ZIE4</accession>
<dbReference type="PANTHER" id="PTHR24376">
    <property type="entry name" value="ZINC FINGER PROTEIN"/>
    <property type="match status" value="1"/>
</dbReference>
<keyword evidence="6" id="KW-0862">Zinc</keyword>
<dbReference type="AlphaFoldDB" id="A0A8C9ZIE4"/>
<dbReference type="SUPFAM" id="SSF57667">
    <property type="entry name" value="beta-beta-alpha zinc fingers"/>
    <property type="match status" value="6"/>
</dbReference>
<feature type="domain" description="C2H2-type" evidence="13">
    <location>
        <begin position="237"/>
        <end position="264"/>
    </location>
</feature>
<keyword evidence="10" id="KW-0539">Nucleus</keyword>
<feature type="compositionally biased region" description="Basic and acidic residues" evidence="12">
    <location>
        <begin position="424"/>
        <end position="433"/>
    </location>
</feature>
<dbReference type="SMART" id="SM00355">
    <property type="entry name" value="ZnF_C2H2"/>
    <property type="match status" value="11"/>
</dbReference>
<comment type="subcellular location">
    <subcellularLocation>
        <location evidence="1">Nucleus</location>
    </subcellularLocation>
</comment>
<name>A0A8C9ZIE4_SANLU</name>
<keyword evidence="7" id="KW-0805">Transcription regulation</keyword>
<dbReference type="FunFam" id="3.30.160.60:FF:000638">
    <property type="entry name" value="Zinc finger protein 184"/>
    <property type="match status" value="1"/>
</dbReference>
<feature type="domain" description="C2H2-type" evidence="13">
    <location>
        <begin position="209"/>
        <end position="236"/>
    </location>
</feature>
<evidence type="ECO:0000256" key="7">
    <source>
        <dbReference type="ARBA" id="ARBA00023015"/>
    </source>
</evidence>
<keyword evidence="9" id="KW-0804">Transcription</keyword>
<dbReference type="Gene3D" id="3.30.160.60">
    <property type="entry name" value="Classic Zinc Finger"/>
    <property type="match status" value="11"/>
</dbReference>
<feature type="region of interest" description="Disordered" evidence="12">
    <location>
        <begin position="1"/>
        <end position="172"/>
    </location>
</feature>
<evidence type="ECO:0000256" key="2">
    <source>
        <dbReference type="ARBA" id="ARBA00006991"/>
    </source>
</evidence>
<feature type="compositionally biased region" description="Acidic residues" evidence="12">
    <location>
        <begin position="412"/>
        <end position="423"/>
    </location>
</feature>
<dbReference type="GO" id="GO:0000978">
    <property type="term" value="F:RNA polymerase II cis-regulatory region sequence-specific DNA binding"/>
    <property type="evidence" value="ECO:0007669"/>
    <property type="project" value="TreeGrafter"/>
</dbReference>
<dbReference type="FunFam" id="3.30.160.60:FF:001485">
    <property type="entry name" value="Krueppel-related zinc finger protein"/>
    <property type="match status" value="1"/>
</dbReference>
<dbReference type="FunFam" id="3.30.160.60:FF:001527">
    <property type="entry name" value="Zinc finger protein"/>
    <property type="match status" value="1"/>
</dbReference>
<dbReference type="Pfam" id="PF00096">
    <property type="entry name" value="zf-C2H2"/>
    <property type="match status" value="9"/>
</dbReference>
<feature type="compositionally biased region" description="Acidic residues" evidence="12">
    <location>
        <begin position="136"/>
        <end position="152"/>
    </location>
</feature>
<proteinExistence type="inferred from homology"/>
<feature type="domain" description="C2H2-type" evidence="13">
    <location>
        <begin position="465"/>
        <end position="492"/>
    </location>
</feature>
<keyword evidence="15" id="KW-1185">Reference proteome</keyword>
<dbReference type="FunFam" id="3.30.160.60:FF:000151">
    <property type="entry name" value="Zinc finger and SCAN domain-containing 21"/>
    <property type="match status" value="1"/>
</dbReference>
<feature type="domain" description="C2H2-type" evidence="13">
    <location>
        <begin position="321"/>
        <end position="348"/>
    </location>
</feature>
<evidence type="ECO:0000259" key="13">
    <source>
        <dbReference type="PROSITE" id="PS50157"/>
    </source>
</evidence>
<feature type="compositionally biased region" description="Polar residues" evidence="12">
    <location>
        <begin position="372"/>
        <end position="387"/>
    </location>
</feature>
<feature type="domain" description="C2H2-type" evidence="13">
    <location>
        <begin position="265"/>
        <end position="292"/>
    </location>
</feature>
<feature type="domain" description="C2H2-type" evidence="13">
    <location>
        <begin position="493"/>
        <end position="520"/>
    </location>
</feature>
<feature type="compositionally biased region" description="Polar residues" evidence="12">
    <location>
        <begin position="97"/>
        <end position="108"/>
    </location>
</feature>
<feature type="region of interest" description="Disordered" evidence="12">
    <location>
        <begin position="615"/>
        <end position="645"/>
    </location>
</feature>
<evidence type="ECO:0000256" key="8">
    <source>
        <dbReference type="ARBA" id="ARBA00023125"/>
    </source>
</evidence>
<feature type="compositionally biased region" description="Low complexity" evidence="12">
    <location>
        <begin position="64"/>
        <end position="87"/>
    </location>
</feature>
<dbReference type="InterPro" id="IPR036236">
    <property type="entry name" value="Znf_C2H2_sf"/>
</dbReference>
<organism evidence="14 15">
    <name type="scientific">Sander lucioperca</name>
    <name type="common">Pike-perch</name>
    <name type="synonym">Perca lucioperca</name>
    <dbReference type="NCBI Taxonomy" id="283035"/>
    <lineage>
        <taxon>Eukaryota</taxon>
        <taxon>Metazoa</taxon>
        <taxon>Chordata</taxon>
        <taxon>Craniata</taxon>
        <taxon>Vertebrata</taxon>
        <taxon>Euteleostomi</taxon>
        <taxon>Actinopterygii</taxon>
        <taxon>Neopterygii</taxon>
        <taxon>Teleostei</taxon>
        <taxon>Neoteleostei</taxon>
        <taxon>Acanthomorphata</taxon>
        <taxon>Eupercaria</taxon>
        <taxon>Perciformes</taxon>
        <taxon>Percoidei</taxon>
        <taxon>Percidae</taxon>
        <taxon>Luciopercinae</taxon>
        <taxon>Sander</taxon>
    </lineage>
</organism>
<evidence type="ECO:0000256" key="11">
    <source>
        <dbReference type="PROSITE-ProRule" id="PRU00042"/>
    </source>
</evidence>
<keyword evidence="5 11" id="KW-0863">Zinc-finger</keyword>
<dbReference type="GeneTree" id="ENSGT01150000286959"/>
<evidence type="ECO:0000256" key="5">
    <source>
        <dbReference type="ARBA" id="ARBA00022771"/>
    </source>
</evidence>
<dbReference type="Ensembl" id="ENSSLUT00000042233.1">
    <property type="protein sequence ID" value="ENSSLUP00000040920.1"/>
    <property type="gene ID" value="ENSSLUG00000018231.1"/>
</dbReference>
<dbReference type="FunFam" id="3.30.160.60:FF:002343">
    <property type="entry name" value="Zinc finger protein 33A"/>
    <property type="match status" value="1"/>
</dbReference>